<dbReference type="EMBL" id="MDER01000042">
    <property type="protein sequence ID" value="ODP28169.1"/>
    <property type="molecule type" value="Genomic_DNA"/>
</dbReference>
<keyword evidence="12" id="KW-1185">Reference proteome</keyword>
<evidence type="ECO:0000256" key="3">
    <source>
        <dbReference type="ARBA" id="ARBA00022553"/>
    </source>
</evidence>
<evidence type="ECO:0000256" key="2">
    <source>
        <dbReference type="ARBA" id="ARBA00022490"/>
    </source>
</evidence>
<proteinExistence type="predicted"/>
<comment type="caution">
    <text evidence="11">The sequence shown here is derived from an EMBL/GenBank/DDBJ whole genome shotgun (WGS) entry which is preliminary data.</text>
</comment>
<dbReference type="RefSeq" id="WP_069327840.1">
    <property type="nucleotide sequence ID" value="NZ_MDER01000042.1"/>
</dbReference>
<keyword evidence="3 8" id="KW-0597">Phosphoprotein</keyword>
<dbReference type="SUPFAM" id="SSF46689">
    <property type="entry name" value="Homeodomain-like"/>
    <property type="match status" value="1"/>
</dbReference>
<dbReference type="SMART" id="SM00448">
    <property type="entry name" value="REC"/>
    <property type="match status" value="1"/>
</dbReference>
<dbReference type="Gene3D" id="1.10.10.60">
    <property type="entry name" value="Homeodomain-like"/>
    <property type="match status" value="2"/>
</dbReference>
<keyword evidence="2" id="KW-0963">Cytoplasm</keyword>
<dbReference type="PROSITE" id="PS01124">
    <property type="entry name" value="HTH_ARAC_FAMILY_2"/>
    <property type="match status" value="1"/>
</dbReference>
<dbReference type="InterPro" id="IPR018060">
    <property type="entry name" value="HTH_AraC"/>
</dbReference>
<evidence type="ECO:0000259" key="10">
    <source>
        <dbReference type="PROSITE" id="PS50110"/>
    </source>
</evidence>
<dbReference type="CDD" id="cd17536">
    <property type="entry name" value="REC_YesN-like"/>
    <property type="match status" value="1"/>
</dbReference>
<gene>
    <name evidence="11" type="ORF">PTI45_02420</name>
</gene>
<keyword evidence="4" id="KW-0902">Two-component regulatory system</keyword>
<feature type="domain" description="Response regulatory" evidence="10">
    <location>
        <begin position="2"/>
        <end position="119"/>
    </location>
</feature>
<keyword evidence="7" id="KW-0804">Transcription</keyword>
<dbReference type="PRINTS" id="PR00032">
    <property type="entry name" value="HTHARAC"/>
</dbReference>
<keyword evidence="6" id="KW-0238">DNA-binding</keyword>
<organism evidence="11 12">
    <name type="scientific">Paenibacillus nuruki</name>
    <dbReference type="NCBI Taxonomy" id="1886670"/>
    <lineage>
        <taxon>Bacteria</taxon>
        <taxon>Bacillati</taxon>
        <taxon>Bacillota</taxon>
        <taxon>Bacilli</taxon>
        <taxon>Bacillales</taxon>
        <taxon>Paenibacillaceae</taxon>
        <taxon>Paenibacillus</taxon>
    </lineage>
</organism>
<evidence type="ECO:0000256" key="7">
    <source>
        <dbReference type="ARBA" id="ARBA00023163"/>
    </source>
</evidence>
<dbReference type="GO" id="GO:0005737">
    <property type="term" value="C:cytoplasm"/>
    <property type="evidence" value="ECO:0007669"/>
    <property type="project" value="UniProtKB-SubCell"/>
</dbReference>
<evidence type="ECO:0000256" key="4">
    <source>
        <dbReference type="ARBA" id="ARBA00023012"/>
    </source>
</evidence>
<dbReference type="SUPFAM" id="SSF52172">
    <property type="entry name" value="CheY-like"/>
    <property type="match status" value="1"/>
</dbReference>
<dbReference type="GO" id="GO:0000160">
    <property type="term" value="P:phosphorelay signal transduction system"/>
    <property type="evidence" value="ECO:0007669"/>
    <property type="project" value="UniProtKB-KW"/>
</dbReference>
<evidence type="ECO:0000313" key="11">
    <source>
        <dbReference type="EMBL" id="ODP28169.1"/>
    </source>
</evidence>
<dbReference type="Proteomes" id="UP000094578">
    <property type="component" value="Unassembled WGS sequence"/>
</dbReference>
<evidence type="ECO:0000259" key="9">
    <source>
        <dbReference type="PROSITE" id="PS01124"/>
    </source>
</evidence>
<dbReference type="Pfam" id="PF00072">
    <property type="entry name" value="Response_reg"/>
    <property type="match status" value="1"/>
</dbReference>
<evidence type="ECO:0000256" key="5">
    <source>
        <dbReference type="ARBA" id="ARBA00023015"/>
    </source>
</evidence>
<dbReference type="PROSITE" id="PS50110">
    <property type="entry name" value="RESPONSE_REGULATORY"/>
    <property type="match status" value="1"/>
</dbReference>
<evidence type="ECO:0000256" key="1">
    <source>
        <dbReference type="ARBA" id="ARBA00004496"/>
    </source>
</evidence>
<dbReference type="InterPro" id="IPR009057">
    <property type="entry name" value="Homeodomain-like_sf"/>
</dbReference>
<comment type="subcellular location">
    <subcellularLocation>
        <location evidence="1">Cytoplasm</location>
    </subcellularLocation>
</comment>
<dbReference type="Gene3D" id="3.40.50.2300">
    <property type="match status" value="1"/>
</dbReference>
<dbReference type="AlphaFoldDB" id="A0A1E3L2Y7"/>
<sequence length="360" mass="41795">MKVLLVDDDVIVSRGLRNIIPWQELGAEVIGEARNGKDALEIALRLHPDLIITDIKMPIMDGLELCCRIRELMTDTAIVLLSAHEEFDYARQAMQYGVDTYIVKPMGRKEISQLTTYIQEVSRRKNEKLHHYSSLFNRQLELNCYEALKTSNLLFFKELFEHELALSTASHNEIKELCMRLLNILFDFYQGVGGDRASTLLQSKSARFDDLYNLKTRHEAISFTYDLFRQVNELATEKKEDRQHSLVQYVKQYVHDNIYNVNLSLADIAYHMERSPAYLSAVFSQNTGVKLNVYITQKRIDQARQLLLDPSLPIYSISEKLGFQDPHYFARVFKKVESITPSEYRNLYLNHSVRADAEVK</sequence>
<feature type="modified residue" description="4-aspartylphosphate" evidence="8">
    <location>
        <position position="54"/>
    </location>
</feature>
<dbReference type="PATRIC" id="fig|1886670.3.peg.2463"/>
<keyword evidence="5" id="KW-0805">Transcription regulation</keyword>
<evidence type="ECO:0000256" key="6">
    <source>
        <dbReference type="ARBA" id="ARBA00023125"/>
    </source>
</evidence>
<feature type="domain" description="HTH araC/xylS-type" evidence="9">
    <location>
        <begin position="248"/>
        <end position="347"/>
    </location>
</feature>
<dbReference type="PANTHER" id="PTHR42713">
    <property type="entry name" value="HISTIDINE KINASE-RELATED"/>
    <property type="match status" value="1"/>
</dbReference>
<dbReference type="PROSITE" id="PS00041">
    <property type="entry name" value="HTH_ARAC_FAMILY_1"/>
    <property type="match status" value="1"/>
</dbReference>
<dbReference type="InterPro" id="IPR051552">
    <property type="entry name" value="HptR"/>
</dbReference>
<dbReference type="SMART" id="SM00342">
    <property type="entry name" value="HTH_ARAC"/>
    <property type="match status" value="1"/>
</dbReference>
<evidence type="ECO:0000313" key="12">
    <source>
        <dbReference type="Proteomes" id="UP000094578"/>
    </source>
</evidence>
<accession>A0A1E3L2Y7</accession>
<reference evidence="11 12" key="1">
    <citation type="submission" date="2016-08" db="EMBL/GenBank/DDBJ databases">
        <title>Genome sequencing of Paenibacillus sp. TI45-13ar, isolated from Korean traditional nuruk.</title>
        <authorList>
            <person name="Kim S.-J."/>
        </authorList>
    </citation>
    <scope>NUCLEOTIDE SEQUENCE [LARGE SCALE GENOMIC DNA]</scope>
    <source>
        <strain evidence="11 12">TI45-13ar</strain>
    </source>
</reference>
<evidence type="ECO:0000256" key="8">
    <source>
        <dbReference type="PROSITE-ProRule" id="PRU00169"/>
    </source>
</evidence>
<dbReference type="PANTHER" id="PTHR42713:SF3">
    <property type="entry name" value="TRANSCRIPTIONAL REGULATORY PROTEIN HPTR"/>
    <property type="match status" value="1"/>
</dbReference>
<dbReference type="STRING" id="1886670.PTI45_02420"/>
<protein>
    <submittedName>
        <fullName evidence="11">Putative response regulatory protein</fullName>
    </submittedName>
</protein>
<dbReference type="InterPro" id="IPR001789">
    <property type="entry name" value="Sig_transdc_resp-reg_receiver"/>
</dbReference>
<name>A0A1E3L2Y7_9BACL</name>
<dbReference type="InterPro" id="IPR020449">
    <property type="entry name" value="Tscrpt_reg_AraC-type_HTH"/>
</dbReference>
<dbReference type="GO" id="GO:0003700">
    <property type="term" value="F:DNA-binding transcription factor activity"/>
    <property type="evidence" value="ECO:0007669"/>
    <property type="project" value="InterPro"/>
</dbReference>
<dbReference type="GO" id="GO:0043565">
    <property type="term" value="F:sequence-specific DNA binding"/>
    <property type="evidence" value="ECO:0007669"/>
    <property type="project" value="InterPro"/>
</dbReference>
<dbReference type="Pfam" id="PF12833">
    <property type="entry name" value="HTH_18"/>
    <property type="match status" value="1"/>
</dbReference>
<dbReference type="InterPro" id="IPR018062">
    <property type="entry name" value="HTH_AraC-typ_CS"/>
</dbReference>
<dbReference type="InterPro" id="IPR011006">
    <property type="entry name" value="CheY-like_superfamily"/>
</dbReference>